<dbReference type="CDD" id="cd00112">
    <property type="entry name" value="LDLa"/>
    <property type="match status" value="1"/>
</dbReference>
<dbReference type="EMBL" id="MW075674">
    <property type="protein sequence ID" value="QQZ02315.1"/>
    <property type="molecule type" value="mRNA"/>
</dbReference>
<dbReference type="InterPro" id="IPR002172">
    <property type="entry name" value="LDrepeatLR_classA_rpt"/>
</dbReference>
<organism evidence="5">
    <name type="scientific">Platynereis dumerilii</name>
    <name type="common">Dumeril's clam worm</name>
    <dbReference type="NCBI Taxonomy" id="6359"/>
    <lineage>
        <taxon>Eukaryota</taxon>
        <taxon>Metazoa</taxon>
        <taxon>Spiralia</taxon>
        <taxon>Lophotrochozoa</taxon>
        <taxon>Annelida</taxon>
        <taxon>Polychaeta</taxon>
        <taxon>Errantia</taxon>
        <taxon>Phyllodocida</taxon>
        <taxon>Nereididae</taxon>
        <taxon>Platynereis</taxon>
    </lineage>
</organism>
<feature type="chain" id="PRO_5031426785" evidence="3">
    <location>
        <begin position="18"/>
        <end position="269"/>
    </location>
</feature>
<comment type="caution">
    <text evidence="2">Lacks conserved residue(s) required for the propagation of feature annotation.</text>
</comment>
<dbReference type="SUPFAM" id="SSF57424">
    <property type="entry name" value="LDL receptor-like module"/>
    <property type="match status" value="1"/>
</dbReference>
<dbReference type="InterPro" id="IPR031639">
    <property type="entry name" value="Eryth_link_C"/>
</dbReference>
<dbReference type="InterPro" id="IPR036153">
    <property type="entry name" value="Eryth_link_C_sf"/>
</dbReference>
<reference evidence="5" key="1">
    <citation type="journal article" date="2020" name="BMC Evol. Biol.">
        <title>Globins in the marine annelid Platynereis dumerilii shed new light on hemoglobin evolution in bilaterians.</title>
        <authorList>
            <person name="Song S."/>
            <person name="Starunov V."/>
            <person name="Bailly X."/>
            <person name="Ruta C."/>
            <person name="Kerner P."/>
            <person name="Cornelissen A.J.M."/>
            <person name="Balavoine G."/>
        </authorList>
    </citation>
    <scope>NUCLEOTIDE SEQUENCE</scope>
</reference>
<feature type="domain" description="Annelid erythrocruorin linker subunit C-terminal" evidence="4">
    <location>
        <begin position="148"/>
        <end position="266"/>
    </location>
</feature>
<dbReference type="PROSITE" id="PS50068">
    <property type="entry name" value="LDLRA_2"/>
    <property type="match status" value="1"/>
</dbReference>
<keyword evidence="3" id="KW-0732">Signal</keyword>
<dbReference type="AlphaFoldDB" id="A0A7U1GJS9"/>
<dbReference type="Pfam" id="PF16915">
    <property type="entry name" value="Eryth_link_C"/>
    <property type="match status" value="1"/>
</dbReference>
<evidence type="ECO:0000256" key="2">
    <source>
        <dbReference type="PROSITE-ProRule" id="PRU00124"/>
    </source>
</evidence>
<evidence type="ECO:0000259" key="4">
    <source>
        <dbReference type="Pfam" id="PF16915"/>
    </source>
</evidence>
<evidence type="ECO:0000256" key="1">
    <source>
        <dbReference type="ARBA" id="ARBA00023157"/>
    </source>
</evidence>
<dbReference type="Gene3D" id="2.40.128.620">
    <property type="match status" value="1"/>
</dbReference>
<dbReference type="InterPro" id="IPR023415">
    <property type="entry name" value="LDLR_class-A_CS"/>
</dbReference>
<accession>A0A7U1GJS9</accession>
<protein>
    <submittedName>
        <fullName evidence="5">Giant globin linker protein</fullName>
    </submittedName>
</protein>
<dbReference type="SUPFAM" id="SSF141480">
    <property type="entry name" value="Extracellular hemoglobin linker subunit, receptor domain"/>
    <property type="match status" value="1"/>
</dbReference>
<gene>
    <name evidence="5" type="primary">L1</name>
</gene>
<keyword evidence="1" id="KW-1015">Disulfide bond</keyword>
<dbReference type="Pfam" id="PF00057">
    <property type="entry name" value="Ldl_recept_a"/>
    <property type="match status" value="1"/>
</dbReference>
<proteinExistence type="evidence at transcript level"/>
<evidence type="ECO:0000256" key="3">
    <source>
        <dbReference type="SAM" id="SignalP"/>
    </source>
</evidence>
<sequence length="269" mass="30239">MIQLLCVLGLVVTGALAGALRPNDGCNCPNRPPPPWGPPPPYQRGPSADLAEGRLLNQEARLEQLESYFQGLVDKYEKYASGKDERIARWNILQDRVWGLEAHHCDDEHFSCRDNTYSCIGHNLVCDGDQDCLNGRDEDEDTCRVVSDVGSAFDGILLEEDPCTSRKPSGFRFIVTSVDINPQFTQEPKIKAAVIIRSRNDQGEEVTEALTTEGIYDYTHRRITLYSPDNDSLVFECTFSRYDDDHCDGEIRRQSGATCAKFGLRRLDD</sequence>
<name>A0A7U1GJS9_PLADU</name>
<dbReference type="SMART" id="SM00192">
    <property type="entry name" value="LDLa"/>
    <property type="match status" value="1"/>
</dbReference>
<evidence type="ECO:0000313" key="5">
    <source>
        <dbReference type="EMBL" id="QQZ02315.1"/>
    </source>
</evidence>
<feature type="signal peptide" evidence="3">
    <location>
        <begin position="1"/>
        <end position="17"/>
    </location>
</feature>
<dbReference type="PROSITE" id="PS01209">
    <property type="entry name" value="LDLRA_1"/>
    <property type="match status" value="1"/>
</dbReference>
<dbReference type="InterPro" id="IPR036055">
    <property type="entry name" value="LDL_receptor-like_sf"/>
</dbReference>